<dbReference type="STRING" id="1108045.GORHZ_046_00200"/>
<dbReference type="PROSITE" id="PS51118">
    <property type="entry name" value="HTH_HXLR"/>
    <property type="match status" value="1"/>
</dbReference>
<protein>
    <submittedName>
        <fullName evidence="6">Putative HxlR family transcriptional regulator</fullName>
    </submittedName>
</protein>
<dbReference type="eggNOG" id="COG1733">
    <property type="taxonomic scope" value="Bacteria"/>
</dbReference>
<evidence type="ECO:0000256" key="4">
    <source>
        <dbReference type="SAM" id="MobiDB-lite"/>
    </source>
</evidence>
<evidence type="ECO:0000256" key="3">
    <source>
        <dbReference type="ARBA" id="ARBA00023163"/>
    </source>
</evidence>
<dbReference type="Proteomes" id="UP000008363">
    <property type="component" value="Unassembled WGS sequence"/>
</dbReference>
<name>K6VPR2_9ACTN</name>
<sequence>MSTAQPTPTSRSDEQDPSLEADVFARGCQSRDILQNVTSRWGLLALVALSEGDMRFNALRRRVDGVSERMLSVTLQALERDGFVNRTVLQAIPPRVEYSLTDLGAEVATRLAGLIEFVEGHVPEVKASRGTYDDTHEGDTRTGDTRKL</sequence>
<dbReference type="InterPro" id="IPR036388">
    <property type="entry name" value="WH-like_DNA-bd_sf"/>
</dbReference>
<dbReference type="Pfam" id="PF01638">
    <property type="entry name" value="HxlR"/>
    <property type="match status" value="1"/>
</dbReference>
<dbReference type="AlphaFoldDB" id="K6VPR2"/>
<evidence type="ECO:0000259" key="5">
    <source>
        <dbReference type="PROSITE" id="PS51118"/>
    </source>
</evidence>
<organism evidence="6 7">
    <name type="scientific">Gordonia rhizosphera NBRC 16068</name>
    <dbReference type="NCBI Taxonomy" id="1108045"/>
    <lineage>
        <taxon>Bacteria</taxon>
        <taxon>Bacillati</taxon>
        <taxon>Actinomycetota</taxon>
        <taxon>Actinomycetes</taxon>
        <taxon>Mycobacteriales</taxon>
        <taxon>Gordoniaceae</taxon>
        <taxon>Gordonia</taxon>
    </lineage>
</organism>
<reference evidence="6 7" key="1">
    <citation type="submission" date="2012-08" db="EMBL/GenBank/DDBJ databases">
        <title>Whole genome shotgun sequence of Gordonia rhizosphera NBRC 16068.</title>
        <authorList>
            <person name="Takarada H."/>
            <person name="Isaki S."/>
            <person name="Hosoyama A."/>
            <person name="Tsuchikane K."/>
            <person name="Katsumata H."/>
            <person name="Baba S."/>
            <person name="Ohji S."/>
            <person name="Yamazaki S."/>
            <person name="Fujita N."/>
        </authorList>
    </citation>
    <scope>NUCLEOTIDE SEQUENCE [LARGE SCALE GENOMIC DNA]</scope>
    <source>
        <strain evidence="6 7">NBRC 16068</strain>
    </source>
</reference>
<gene>
    <name evidence="6" type="ORF">GORHZ_046_00200</name>
</gene>
<evidence type="ECO:0000313" key="7">
    <source>
        <dbReference type="Proteomes" id="UP000008363"/>
    </source>
</evidence>
<evidence type="ECO:0000256" key="2">
    <source>
        <dbReference type="ARBA" id="ARBA00023125"/>
    </source>
</evidence>
<keyword evidence="1" id="KW-0805">Transcription regulation</keyword>
<feature type="domain" description="HTH hxlR-type" evidence="5">
    <location>
        <begin position="28"/>
        <end position="126"/>
    </location>
</feature>
<dbReference type="EMBL" id="BAHC01000046">
    <property type="protein sequence ID" value="GAB88870.1"/>
    <property type="molecule type" value="Genomic_DNA"/>
</dbReference>
<dbReference type="SUPFAM" id="SSF46785">
    <property type="entry name" value="Winged helix' DNA-binding domain"/>
    <property type="match status" value="1"/>
</dbReference>
<feature type="region of interest" description="Disordered" evidence="4">
    <location>
        <begin position="128"/>
        <end position="148"/>
    </location>
</feature>
<dbReference type="PANTHER" id="PTHR33204:SF37">
    <property type="entry name" value="HTH-TYPE TRANSCRIPTIONAL REGULATOR YODB"/>
    <property type="match status" value="1"/>
</dbReference>
<dbReference type="GO" id="GO:0003677">
    <property type="term" value="F:DNA binding"/>
    <property type="evidence" value="ECO:0007669"/>
    <property type="project" value="UniProtKB-KW"/>
</dbReference>
<evidence type="ECO:0000313" key="6">
    <source>
        <dbReference type="EMBL" id="GAB88870.1"/>
    </source>
</evidence>
<accession>K6VPR2</accession>
<keyword evidence="7" id="KW-1185">Reference proteome</keyword>
<dbReference type="InterPro" id="IPR036390">
    <property type="entry name" value="WH_DNA-bd_sf"/>
</dbReference>
<proteinExistence type="predicted"/>
<evidence type="ECO:0000256" key="1">
    <source>
        <dbReference type="ARBA" id="ARBA00023015"/>
    </source>
</evidence>
<dbReference type="PANTHER" id="PTHR33204">
    <property type="entry name" value="TRANSCRIPTIONAL REGULATOR, MARR FAMILY"/>
    <property type="match status" value="1"/>
</dbReference>
<comment type="caution">
    <text evidence="6">The sequence shown here is derived from an EMBL/GenBank/DDBJ whole genome shotgun (WGS) entry which is preliminary data.</text>
</comment>
<dbReference type="InterPro" id="IPR002577">
    <property type="entry name" value="HTH_HxlR"/>
</dbReference>
<keyword evidence="3" id="KW-0804">Transcription</keyword>
<dbReference type="RefSeq" id="WP_006330563.1">
    <property type="nucleotide sequence ID" value="NZ_BAHC01000046.1"/>
</dbReference>
<keyword evidence="2" id="KW-0238">DNA-binding</keyword>
<dbReference type="Gene3D" id="1.10.10.10">
    <property type="entry name" value="Winged helix-like DNA-binding domain superfamily/Winged helix DNA-binding domain"/>
    <property type="match status" value="1"/>
</dbReference>
<dbReference type="OrthoDB" id="370168at2"/>